<gene>
    <name evidence="2" type="ORF">GX570_01025</name>
</gene>
<dbReference type="InterPro" id="IPR019099">
    <property type="entry name" value="Uncharacterised_PGPGW_TM"/>
</dbReference>
<name>A0A847H887_9CORY</name>
<comment type="caution">
    <text evidence="2">The sequence shown here is derived from an EMBL/GenBank/DDBJ whole genome shotgun (WGS) entry which is preliminary data.</text>
</comment>
<evidence type="ECO:0000313" key="3">
    <source>
        <dbReference type="Proteomes" id="UP000523614"/>
    </source>
</evidence>
<protein>
    <submittedName>
        <fullName evidence="2">TIGR02611 family protein</fullName>
    </submittedName>
</protein>
<evidence type="ECO:0000313" key="2">
    <source>
        <dbReference type="EMBL" id="NLF89923.1"/>
    </source>
</evidence>
<feature type="transmembrane region" description="Helical" evidence="1">
    <location>
        <begin position="29"/>
        <end position="50"/>
    </location>
</feature>
<dbReference type="Pfam" id="PF09656">
    <property type="entry name" value="PGPGW"/>
    <property type="match status" value="1"/>
</dbReference>
<feature type="transmembrane region" description="Helical" evidence="1">
    <location>
        <begin position="98"/>
        <end position="123"/>
    </location>
</feature>
<keyword evidence="1" id="KW-1133">Transmembrane helix</keyword>
<dbReference type="EMBL" id="JAAYYP010000031">
    <property type="protein sequence ID" value="NLF89923.1"/>
    <property type="molecule type" value="Genomic_DNA"/>
</dbReference>
<accession>A0A847H887</accession>
<proteinExistence type="predicted"/>
<reference evidence="2 3" key="1">
    <citation type="journal article" date="2020" name="Biotechnol. Biofuels">
        <title>New insights from the biogas microbiome by comprehensive genome-resolved metagenomics of nearly 1600 species originating from multiple anaerobic digesters.</title>
        <authorList>
            <person name="Campanaro S."/>
            <person name="Treu L."/>
            <person name="Rodriguez-R L.M."/>
            <person name="Kovalovszki A."/>
            <person name="Ziels R.M."/>
            <person name="Maus I."/>
            <person name="Zhu X."/>
            <person name="Kougias P.G."/>
            <person name="Basile A."/>
            <person name="Luo G."/>
            <person name="Schluter A."/>
            <person name="Konstantinidis K.T."/>
            <person name="Angelidaki I."/>
        </authorList>
    </citation>
    <scope>NUCLEOTIDE SEQUENCE [LARGE SCALE GENOMIC DNA]</scope>
    <source>
        <strain evidence="2">AS06rmzACSIP_235</strain>
    </source>
</reference>
<dbReference type="Proteomes" id="UP000523614">
    <property type="component" value="Unassembled WGS sequence"/>
</dbReference>
<evidence type="ECO:0000256" key="1">
    <source>
        <dbReference type="SAM" id="Phobius"/>
    </source>
</evidence>
<keyword evidence="1" id="KW-0812">Transmembrane</keyword>
<dbReference type="InterPro" id="IPR013434">
    <property type="entry name" value="CHP02611"/>
</dbReference>
<organism evidence="2 3">
    <name type="scientific">Corynebacterium marinum</name>
    <dbReference type="NCBI Taxonomy" id="349751"/>
    <lineage>
        <taxon>Bacteria</taxon>
        <taxon>Bacillati</taxon>
        <taxon>Actinomycetota</taxon>
        <taxon>Actinomycetes</taxon>
        <taxon>Mycobacteriales</taxon>
        <taxon>Corynebacteriaceae</taxon>
        <taxon>Corynebacterium</taxon>
    </lineage>
</organism>
<dbReference type="NCBIfam" id="TIGR02611">
    <property type="entry name" value="TIGR02611 family protein"/>
    <property type="match status" value="1"/>
</dbReference>
<sequence length="142" mass="16451">MASMRQMVYRRVDRLAQTHVKAKGGRYGYLVRPLTLVLGWSVLILGLITIPLPGQGWLTTFLGVGILSFEQRWARRLLRAGVHQYDRFYFWFNRQSQLFRITVVAILIAVIWAVFLFIIWGTWKMGSLDFLTPYAQGVGLSR</sequence>
<dbReference type="RefSeq" id="WP_042620744.1">
    <property type="nucleotide sequence ID" value="NZ_BMLO01000001.1"/>
</dbReference>
<dbReference type="AlphaFoldDB" id="A0A847H887"/>
<keyword evidence="1" id="KW-0472">Membrane</keyword>